<reference evidence="3" key="2">
    <citation type="submission" date="2024-10" db="UniProtKB">
        <authorList>
            <consortium name="EnsemblProtists"/>
        </authorList>
    </citation>
    <scope>IDENTIFICATION</scope>
</reference>
<dbReference type="KEGG" id="ehx:EMIHUDRAFT_229694"/>
<dbReference type="AlphaFoldDB" id="A0A0D3K7G7"/>
<evidence type="ECO:0000313" key="4">
    <source>
        <dbReference type="Proteomes" id="UP000013827"/>
    </source>
</evidence>
<name>A0A0D3K7G7_EMIH1</name>
<dbReference type="RefSeq" id="XP_005785961.1">
    <property type="nucleotide sequence ID" value="XM_005785904.1"/>
</dbReference>
<keyword evidence="2" id="KW-0812">Transmembrane</keyword>
<dbReference type="EnsemblProtists" id="EOD31702">
    <property type="protein sequence ID" value="EOD31702"/>
    <property type="gene ID" value="EMIHUDRAFT_231492"/>
</dbReference>
<sequence>MRVLLASLFAGCSATEWAIVNLIRHGERTDDKANPHLAPDGHTRAQYIAKCASKVTPSLAFPLGPPTHLLSSLRIGPHGEPKSVRPYETIEPLAKKLGLHLGNNVHMADTERFVQYIFGLPAGATAMISWQHWWITWLLKTLYPNAPAFPNYCPYSQWVDLPEYTHGRCYDIMFQLLLKRPSSDHHWHATAFSMMQMGFAGKNDSECASSLEPWSNPSAWHQARCPNMPTQPGAIPLPKTHFDPALSKCESWCTPDVHMPGKSPSHCYASSCHQCDWCKGQPGSNVTNSPYYNPKSPDDAPVKGPEPSVLEHPLLLAMTLQDEDFEGGAPPVGAPTLSAVPSPLDATPEPAPGRSLLLYALASVGAAALAAAVGLLVAPTRAVKALSGPLFAVTEGHDGEGGRESTPYVAA</sequence>
<keyword evidence="2" id="KW-0472">Membrane</keyword>
<keyword evidence="2" id="KW-1133">Transmembrane helix</keyword>
<evidence type="ECO:0000256" key="1">
    <source>
        <dbReference type="SAM" id="MobiDB-lite"/>
    </source>
</evidence>
<reference evidence="4" key="1">
    <citation type="journal article" date="2013" name="Nature">
        <title>Pan genome of the phytoplankton Emiliania underpins its global distribution.</title>
        <authorList>
            <person name="Read B.A."/>
            <person name="Kegel J."/>
            <person name="Klute M.J."/>
            <person name="Kuo A."/>
            <person name="Lefebvre S.C."/>
            <person name="Maumus F."/>
            <person name="Mayer C."/>
            <person name="Miller J."/>
            <person name="Monier A."/>
            <person name="Salamov A."/>
            <person name="Young J."/>
            <person name="Aguilar M."/>
            <person name="Claverie J.M."/>
            <person name="Frickenhaus S."/>
            <person name="Gonzalez K."/>
            <person name="Herman E.K."/>
            <person name="Lin Y.C."/>
            <person name="Napier J."/>
            <person name="Ogata H."/>
            <person name="Sarno A.F."/>
            <person name="Shmutz J."/>
            <person name="Schroeder D."/>
            <person name="de Vargas C."/>
            <person name="Verret F."/>
            <person name="von Dassow P."/>
            <person name="Valentin K."/>
            <person name="Van de Peer Y."/>
            <person name="Wheeler G."/>
            <person name="Dacks J.B."/>
            <person name="Delwiche C.F."/>
            <person name="Dyhrman S.T."/>
            <person name="Glockner G."/>
            <person name="John U."/>
            <person name="Richards T."/>
            <person name="Worden A.Z."/>
            <person name="Zhang X."/>
            <person name="Grigoriev I.V."/>
            <person name="Allen A.E."/>
            <person name="Bidle K."/>
            <person name="Borodovsky M."/>
            <person name="Bowler C."/>
            <person name="Brownlee C."/>
            <person name="Cock J.M."/>
            <person name="Elias M."/>
            <person name="Gladyshev V.N."/>
            <person name="Groth M."/>
            <person name="Guda C."/>
            <person name="Hadaegh A."/>
            <person name="Iglesias-Rodriguez M.D."/>
            <person name="Jenkins J."/>
            <person name="Jones B.M."/>
            <person name="Lawson T."/>
            <person name="Leese F."/>
            <person name="Lindquist E."/>
            <person name="Lobanov A."/>
            <person name="Lomsadze A."/>
            <person name="Malik S.B."/>
            <person name="Marsh M.E."/>
            <person name="Mackinder L."/>
            <person name="Mock T."/>
            <person name="Mueller-Roeber B."/>
            <person name="Pagarete A."/>
            <person name="Parker M."/>
            <person name="Probert I."/>
            <person name="Quesneville H."/>
            <person name="Raines C."/>
            <person name="Rensing S.A."/>
            <person name="Riano-Pachon D.M."/>
            <person name="Richier S."/>
            <person name="Rokitta S."/>
            <person name="Shiraiwa Y."/>
            <person name="Soanes D.M."/>
            <person name="van der Giezen M."/>
            <person name="Wahlund T.M."/>
            <person name="Williams B."/>
            <person name="Wilson W."/>
            <person name="Wolfe G."/>
            <person name="Wurch L.L."/>
        </authorList>
    </citation>
    <scope>NUCLEOTIDE SEQUENCE</scope>
</reference>
<dbReference type="GeneID" id="17276996"/>
<accession>A0A0D3K7G7</accession>
<dbReference type="CDD" id="cd07040">
    <property type="entry name" value="HP"/>
    <property type="match status" value="1"/>
</dbReference>
<proteinExistence type="predicted"/>
<dbReference type="EnsemblProtists" id="EOD33532">
    <property type="protein sequence ID" value="EOD33532"/>
    <property type="gene ID" value="EMIHUDRAFT_229694"/>
</dbReference>
<evidence type="ECO:0008006" key="5">
    <source>
        <dbReference type="Google" id="ProtNLM"/>
    </source>
</evidence>
<dbReference type="KEGG" id="ehx:EMIHUDRAFT_231492"/>
<dbReference type="HOGENOM" id="CLU_669854_0_0_1"/>
<feature type="region of interest" description="Disordered" evidence="1">
    <location>
        <begin position="392"/>
        <end position="411"/>
    </location>
</feature>
<dbReference type="PaxDb" id="2903-EOD31702"/>
<evidence type="ECO:0000313" key="3">
    <source>
        <dbReference type="EnsemblProtists" id="EOD31702"/>
    </source>
</evidence>
<dbReference type="Proteomes" id="UP000013827">
    <property type="component" value="Unassembled WGS sequence"/>
</dbReference>
<protein>
    <recommendedName>
        <fullName evidence="5">Phosphoglycerate mutase-like protein</fullName>
    </recommendedName>
</protein>
<feature type="transmembrane region" description="Helical" evidence="2">
    <location>
        <begin position="356"/>
        <end position="378"/>
    </location>
</feature>
<evidence type="ECO:0000256" key="2">
    <source>
        <dbReference type="SAM" id="Phobius"/>
    </source>
</evidence>
<keyword evidence="4" id="KW-1185">Reference proteome</keyword>
<dbReference type="RefSeq" id="XP_005784131.1">
    <property type="nucleotide sequence ID" value="XM_005784074.1"/>
</dbReference>
<dbReference type="GeneID" id="17278803"/>
<feature type="region of interest" description="Disordered" evidence="1">
    <location>
        <begin position="326"/>
        <end position="348"/>
    </location>
</feature>
<organism evidence="3 4">
    <name type="scientific">Emiliania huxleyi (strain CCMP1516)</name>
    <dbReference type="NCBI Taxonomy" id="280463"/>
    <lineage>
        <taxon>Eukaryota</taxon>
        <taxon>Haptista</taxon>
        <taxon>Haptophyta</taxon>
        <taxon>Prymnesiophyceae</taxon>
        <taxon>Isochrysidales</taxon>
        <taxon>Noelaerhabdaceae</taxon>
        <taxon>Emiliania</taxon>
    </lineage>
</organism>